<proteinExistence type="predicted"/>
<dbReference type="PANTHER" id="PTHR34454:SF3">
    <property type="entry name" value="PEPTIDASE I, PUTATIVE-RELATED"/>
    <property type="match status" value="1"/>
</dbReference>
<dbReference type="Proteomes" id="UP000657918">
    <property type="component" value="Unassembled WGS sequence"/>
</dbReference>
<keyword evidence="3" id="KW-1185">Reference proteome</keyword>
<dbReference type="OrthoDB" id="308440at2759"/>
<name>A0A835MK09_9ROSI</name>
<sequence>MSGLRRRRFPSTLLPLLIFQILPLTVSFNPNHLNDNNTHFLKDVLKEISVKQEWDLEGIEISKLEVSKVRIFSSQRYEFKIRVGKSHILLKFPDEEDSRKKLSKPKSSIDFGYLIKEFGSVAVLDTMKLQGPFDLWVSGHDNLSLLLPMNASHAGLKRIVVGEGISVEVKGAKEVSLFQDFDLSLAVNGSENSNNKGGNGFYPFGYLICTPLLPIRIIGSASLVANKNRDPDAEIETRLLSKNTIELVSDKCYNRNAYKNRASTFHFLSPSIARLEKVLRSFLGDRITRNGLSSFLRATAKASTLIRFQLELEKSFGGNETVQQVLAEWRTRPTVERVWFEVMARVEGDKLKPVIVKKVRPFIAVDSASWSDLMSNISFTDFPSVLVPPEALTLDVKW</sequence>
<gene>
    <name evidence="2" type="ORF">SADUNF_Sadunf14G0022000</name>
</gene>
<keyword evidence="1" id="KW-0732">Signal</keyword>
<accession>A0A835MK09</accession>
<dbReference type="InterPro" id="IPR053283">
    <property type="entry name" value="TUNICAMYCIN_INDUCED_1"/>
</dbReference>
<evidence type="ECO:0000256" key="1">
    <source>
        <dbReference type="SAM" id="SignalP"/>
    </source>
</evidence>
<organism evidence="2 3">
    <name type="scientific">Salix dunnii</name>
    <dbReference type="NCBI Taxonomy" id="1413687"/>
    <lineage>
        <taxon>Eukaryota</taxon>
        <taxon>Viridiplantae</taxon>
        <taxon>Streptophyta</taxon>
        <taxon>Embryophyta</taxon>
        <taxon>Tracheophyta</taxon>
        <taxon>Spermatophyta</taxon>
        <taxon>Magnoliopsida</taxon>
        <taxon>eudicotyledons</taxon>
        <taxon>Gunneridae</taxon>
        <taxon>Pentapetalae</taxon>
        <taxon>rosids</taxon>
        <taxon>fabids</taxon>
        <taxon>Malpighiales</taxon>
        <taxon>Salicaceae</taxon>
        <taxon>Saliceae</taxon>
        <taxon>Salix</taxon>
    </lineage>
</organism>
<comment type="caution">
    <text evidence="2">The sequence shown here is derived from an EMBL/GenBank/DDBJ whole genome shotgun (WGS) entry which is preliminary data.</text>
</comment>
<feature type="signal peptide" evidence="1">
    <location>
        <begin position="1"/>
        <end position="27"/>
    </location>
</feature>
<evidence type="ECO:0000313" key="3">
    <source>
        <dbReference type="Proteomes" id="UP000657918"/>
    </source>
</evidence>
<dbReference type="AlphaFoldDB" id="A0A835MK09"/>
<dbReference type="PANTHER" id="PTHR34454">
    <property type="entry name" value="TUNICAMYCIN INDUCED PROTEIN"/>
    <property type="match status" value="1"/>
</dbReference>
<reference evidence="2 3" key="1">
    <citation type="submission" date="2020-10" db="EMBL/GenBank/DDBJ databases">
        <title>Plant Genome Project.</title>
        <authorList>
            <person name="Zhang R.-G."/>
        </authorList>
    </citation>
    <scope>NUCLEOTIDE SEQUENCE [LARGE SCALE GENOMIC DNA]</scope>
    <source>
        <strain evidence="2">FAFU-HL-1</strain>
        <tissue evidence="2">Leaf</tissue>
    </source>
</reference>
<feature type="chain" id="PRO_5032702663" evidence="1">
    <location>
        <begin position="28"/>
        <end position="398"/>
    </location>
</feature>
<dbReference type="EMBL" id="JADGMS010000014">
    <property type="protein sequence ID" value="KAF9668615.1"/>
    <property type="molecule type" value="Genomic_DNA"/>
</dbReference>
<evidence type="ECO:0000313" key="2">
    <source>
        <dbReference type="EMBL" id="KAF9668615.1"/>
    </source>
</evidence>
<protein>
    <submittedName>
        <fullName evidence="2">Uncharacterized protein</fullName>
    </submittedName>
</protein>